<evidence type="ECO:0000256" key="1">
    <source>
        <dbReference type="SAM" id="MobiDB-lite"/>
    </source>
</evidence>
<name>A0A1X0NW05_9TRYP</name>
<dbReference type="Proteomes" id="UP000192257">
    <property type="component" value="Unassembled WGS sequence"/>
</dbReference>
<dbReference type="AlphaFoldDB" id="A0A1X0NW05"/>
<dbReference type="GeneID" id="39985747"/>
<feature type="compositionally biased region" description="Basic and acidic residues" evidence="1">
    <location>
        <begin position="58"/>
        <end position="75"/>
    </location>
</feature>
<evidence type="ECO:0000313" key="3">
    <source>
        <dbReference type="Proteomes" id="UP000192257"/>
    </source>
</evidence>
<organism evidence="2 3">
    <name type="scientific">Trypanosoma theileri</name>
    <dbReference type="NCBI Taxonomy" id="67003"/>
    <lineage>
        <taxon>Eukaryota</taxon>
        <taxon>Discoba</taxon>
        <taxon>Euglenozoa</taxon>
        <taxon>Kinetoplastea</taxon>
        <taxon>Metakinetoplastina</taxon>
        <taxon>Trypanosomatida</taxon>
        <taxon>Trypanosomatidae</taxon>
        <taxon>Trypanosoma</taxon>
    </lineage>
</organism>
<comment type="caution">
    <text evidence="2">The sequence shown here is derived from an EMBL/GenBank/DDBJ whole genome shotgun (WGS) entry which is preliminary data.</text>
</comment>
<sequence length="117" mass="12065">MGNANRPRLPAAARGAPENRAAAALPNAEFHRPTAGGPTTTLLTPTPARRGNPSTSREISEEKDSPHTLRGEDAPPHAVTSESNAPPKNGDHGSSSEGAAAGNGKSETLSLRKDTLR</sequence>
<reference evidence="2 3" key="1">
    <citation type="submission" date="2017-03" db="EMBL/GenBank/DDBJ databases">
        <title>An alternative strategy for trypanosome survival in the mammalian bloodstream revealed through genome and transcriptome analysis of the ubiquitous bovine parasite Trypanosoma (Megatrypanum) theileri.</title>
        <authorList>
            <person name="Kelly S."/>
            <person name="Ivens A."/>
            <person name="Mott A."/>
            <person name="O'Neill E."/>
            <person name="Emms D."/>
            <person name="Macleod O."/>
            <person name="Voorheis P."/>
            <person name="Matthews J."/>
            <person name="Matthews K."/>
            <person name="Carrington M."/>
        </authorList>
    </citation>
    <scope>NUCLEOTIDE SEQUENCE [LARGE SCALE GENOMIC DNA]</scope>
    <source>
        <strain evidence="2">Edinburgh</strain>
    </source>
</reference>
<gene>
    <name evidence="2" type="ORF">TM35_000153150</name>
</gene>
<dbReference type="RefSeq" id="XP_028882950.1">
    <property type="nucleotide sequence ID" value="XM_029025967.1"/>
</dbReference>
<dbReference type="VEuPathDB" id="TriTrypDB:TM35_000153150"/>
<proteinExistence type="predicted"/>
<keyword evidence="3" id="KW-1185">Reference proteome</keyword>
<accession>A0A1X0NW05</accession>
<feature type="compositionally biased region" description="Low complexity" evidence="1">
    <location>
        <begin position="1"/>
        <end position="51"/>
    </location>
</feature>
<feature type="compositionally biased region" description="Low complexity" evidence="1">
    <location>
        <begin position="93"/>
        <end position="102"/>
    </location>
</feature>
<evidence type="ECO:0000313" key="2">
    <source>
        <dbReference type="EMBL" id="ORC88884.1"/>
    </source>
</evidence>
<feature type="region of interest" description="Disordered" evidence="1">
    <location>
        <begin position="1"/>
        <end position="117"/>
    </location>
</feature>
<dbReference type="EMBL" id="NBCO01000015">
    <property type="protein sequence ID" value="ORC88884.1"/>
    <property type="molecule type" value="Genomic_DNA"/>
</dbReference>
<protein>
    <submittedName>
        <fullName evidence="2">Uncharacterized protein</fullName>
    </submittedName>
</protein>